<proteinExistence type="predicted"/>
<evidence type="ECO:0000313" key="2">
    <source>
        <dbReference type="Proteomes" id="UP001150581"/>
    </source>
</evidence>
<reference evidence="1" key="1">
    <citation type="submission" date="2022-07" db="EMBL/GenBank/DDBJ databases">
        <title>Phylogenomic reconstructions and comparative analyses of Kickxellomycotina fungi.</title>
        <authorList>
            <person name="Reynolds N.K."/>
            <person name="Stajich J.E."/>
            <person name="Barry K."/>
            <person name="Grigoriev I.V."/>
            <person name="Crous P."/>
            <person name="Smith M.E."/>
        </authorList>
    </citation>
    <scope>NUCLEOTIDE SEQUENCE</scope>
    <source>
        <strain evidence="1">Benny 63K</strain>
    </source>
</reference>
<keyword evidence="2" id="KW-1185">Reference proteome</keyword>
<name>A0ACC1IWK6_9FUNG</name>
<dbReference type="EMBL" id="JANBPG010000006">
    <property type="protein sequence ID" value="KAJ1902107.1"/>
    <property type="molecule type" value="Genomic_DNA"/>
</dbReference>
<protein>
    <submittedName>
        <fullName evidence="1">Uncharacterized protein</fullName>
    </submittedName>
</protein>
<dbReference type="Proteomes" id="UP001150581">
    <property type="component" value="Unassembled WGS sequence"/>
</dbReference>
<comment type="caution">
    <text evidence="1">The sequence shown here is derived from an EMBL/GenBank/DDBJ whole genome shotgun (WGS) entry which is preliminary data.</text>
</comment>
<sequence>MPGIQIDNDFNIHIASEEEYTEAKALRAHVFREVLKLNLSEEHDMDTAYTCNIVMIHANQVVGNLRIYDGYESILLGRIVVDPIFGGRGLGKKLVDYAVDYIKNNGKYKCFNHVNLWSRFETKVFYEKCGFYNKGETKDFGEISTLWMYRDL</sequence>
<organism evidence="1 2">
    <name type="scientific">Kickxella alabastrina</name>
    <dbReference type="NCBI Taxonomy" id="61397"/>
    <lineage>
        <taxon>Eukaryota</taxon>
        <taxon>Fungi</taxon>
        <taxon>Fungi incertae sedis</taxon>
        <taxon>Zoopagomycota</taxon>
        <taxon>Kickxellomycotina</taxon>
        <taxon>Kickxellomycetes</taxon>
        <taxon>Kickxellales</taxon>
        <taxon>Kickxellaceae</taxon>
        <taxon>Kickxella</taxon>
    </lineage>
</organism>
<evidence type="ECO:0000313" key="1">
    <source>
        <dbReference type="EMBL" id="KAJ1902107.1"/>
    </source>
</evidence>
<gene>
    <name evidence="1" type="ORF">LPJ66_000282</name>
</gene>
<accession>A0ACC1IWK6</accession>